<reference evidence="7 8" key="1">
    <citation type="submission" date="2019-11" db="EMBL/GenBank/DDBJ databases">
        <authorList>
            <person name="Ren C."/>
            <person name="Wang H."/>
            <person name="Xu Y."/>
        </authorList>
    </citation>
    <scope>NUCLEOTIDE SEQUENCE [LARGE SCALE GENOMIC DNA]</scope>
    <source>
        <strain evidence="8">JNU-WLY1368</strain>
        <strain evidence="5 7">LBM 19010</strain>
    </source>
</reference>
<dbReference type="InterPro" id="IPR036589">
    <property type="entry name" value="HCY_dom_sf"/>
</dbReference>
<dbReference type="AlphaFoldDB" id="A0A859DNG6"/>
<reference evidence="6" key="3">
    <citation type="journal article" date="2022" name="Int. J. Syst. Evol. Microbiol.">
        <title>Caproicibacterium lactatifermentans sp. nov., isolated from pit clay used for the production of Chinese strong aroma-type liquor.</title>
        <authorList>
            <person name="Wang H."/>
            <person name="Gu Y."/>
            <person name="Zhao D."/>
            <person name="Qiao Z."/>
            <person name="Zheng J."/>
            <person name="Gao J."/>
            <person name="Ren C."/>
            <person name="Xu Y."/>
        </authorList>
    </citation>
    <scope>NUCLEOTIDE SEQUENCE</scope>
    <source>
        <strain evidence="6">JNU-WLY1368</strain>
    </source>
</reference>
<evidence type="ECO:0000313" key="8">
    <source>
        <dbReference type="Proteomes" id="UP000509623"/>
    </source>
</evidence>
<comment type="caution">
    <text evidence="3">Lacks conserved residue(s) required for the propagation of feature annotation.</text>
</comment>
<dbReference type="Gene3D" id="3.20.20.330">
    <property type="entry name" value="Homocysteine-binding-like domain"/>
    <property type="match status" value="1"/>
</dbReference>
<feature type="domain" description="Hcy-binding" evidence="4">
    <location>
        <begin position="10"/>
        <end position="282"/>
    </location>
</feature>
<gene>
    <name evidence="5" type="ORF">GJQ69_01510</name>
    <name evidence="6" type="ORF">GKP14_02840</name>
</gene>
<dbReference type="Pfam" id="PF02574">
    <property type="entry name" value="S-methyl_trans"/>
    <property type="match status" value="1"/>
</dbReference>
<name>A0A859DNG6_9FIRM</name>
<dbReference type="EMBL" id="CP046161">
    <property type="protein sequence ID" value="QKO30038.1"/>
    <property type="molecule type" value="Genomic_DNA"/>
</dbReference>
<evidence type="ECO:0000313" key="7">
    <source>
        <dbReference type="Proteomes" id="UP000501316"/>
    </source>
</evidence>
<evidence type="ECO:0000256" key="3">
    <source>
        <dbReference type="PROSITE-ProRule" id="PRU00333"/>
    </source>
</evidence>
<dbReference type="GO" id="GO:0008168">
    <property type="term" value="F:methyltransferase activity"/>
    <property type="evidence" value="ECO:0007669"/>
    <property type="project" value="UniProtKB-KW"/>
</dbReference>
<sequence>MFRIFEKQVMKRVEEFPFPLPMLLDGGAVTNLTAAGMPSGVCMEQWACDHPDLLRQVQQSFLAAGSDAILSPTLHANRAGLAPFGLAGRTEELNLRLTALSRENAGGHPVGALVGPTGLLVPPHGKADFDDVYDIYREQVRALEKAGVDFLLAGTQAALSDMRALVLASRTSRLPVFVTIAVDKAGRTATGAHLLPVLLTLQAMGADAVGLNFTCAPDKMVRLMEDAASHTTVPLIARPGNTQLPPEQWAAAMRRLMDTGASIVGGCLFTKPAHIRALKNLLKTYTPPKIPREPDCNAATIENEAFFLADDYSFSRPLTCSARLGEELIAMDDDSASITLVNVTDLTDAKILAAAAHMTRQPIAVHADSKPVLNAALRYFQGRLIIDSDCELEPEVLEPLARKYGAVLY</sequence>
<keyword evidence="8" id="KW-1185">Reference proteome</keyword>
<keyword evidence="1 5" id="KW-0489">Methyltransferase</keyword>
<evidence type="ECO:0000256" key="1">
    <source>
        <dbReference type="ARBA" id="ARBA00022603"/>
    </source>
</evidence>
<protein>
    <submittedName>
        <fullName evidence="5">Homocysteine methyltransferase</fullName>
    </submittedName>
</protein>
<dbReference type="PANTHER" id="PTHR11103:SF18">
    <property type="entry name" value="SLR1189 PROTEIN"/>
    <property type="match status" value="1"/>
</dbReference>
<evidence type="ECO:0000313" key="6">
    <source>
        <dbReference type="EMBL" id="QKO30038.1"/>
    </source>
</evidence>
<dbReference type="PANTHER" id="PTHR11103">
    <property type="entry name" value="SLR1189 PROTEIN"/>
    <property type="match status" value="1"/>
</dbReference>
<evidence type="ECO:0000259" key="4">
    <source>
        <dbReference type="PROSITE" id="PS50970"/>
    </source>
</evidence>
<reference evidence="6" key="2">
    <citation type="journal article" date="2021" name="Appl. Environ. Microbiol.">
        <title>Adaptability of a Caproate-Producing Bacterium Contributes to Its Dominance in an Anaerobic Fermentation System.</title>
        <authorList>
            <person name="Wang H."/>
            <person name="Gu Y."/>
            <person name="Zhou W."/>
            <person name="Zhao D."/>
            <person name="Qiao Z."/>
            <person name="Zheng J."/>
            <person name="Gao J."/>
            <person name="Chen X."/>
            <person name="Ren C."/>
            <person name="Xu Y."/>
        </authorList>
    </citation>
    <scope>NUCLEOTIDE SEQUENCE</scope>
    <source>
        <strain evidence="6">JNU-WLY1368</strain>
    </source>
</reference>
<evidence type="ECO:0000313" key="5">
    <source>
        <dbReference type="EMBL" id="QKN23280.1"/>
    </source>
</evidence>
<accession>A0A859DNG6</accession>
<dbReference type="KEGG" id="clf:GJQ69_01510"/>
<dbReference type="PROSITE" id="PS50970">
    <property type="entry name" value="HCY"/>
    <property type="match status" value="1"/>
</dbReference>
<dbReference type="SUPFAM" id="SSF82282">
    <property type="entry name" value="Homocysteine S-methyltransferase"/>
    <property type="match status" value="1"/>
</dbReference>
<proteinExistence type="predicted"/>
<keyword evidence="2 5" id="KW-0808">Transferase</keyword>
<dbReference type="Proteomes" id="UP000501316">
    <property type="component" value="Chromosome"/>
</dbReference>
<dbReference type="EMBL" id="CP046051">
    <property type="protein sequence ID" value="QKN23280.1"/>
    <property type="molecule type" value="Genomic_DNA"/>
</dbReference>
<evidence type="ECO:0000256" key="2">
    <source>
        <dbReference type="ARBA" id="ARBA00022679"/>
    </source>
</evidence>
<dbReference type="GO" id="GO:0032259">
    <property type="term" value="P:methylation"/>
    <property type="evidence" value="ECO:0007669"/>
    <property type="project" value="UniProtKB-KW"/>
</dbReference>
<dbReference type="Proteomes" id="UP000509623">
    <property type="component" value="Chromosome"/>
</dbReference>
<organism evidence="5 7">
    <name type="scientific">Caproicibacterium lactatifermentans</name>
    <dbReference type="NCBI Taxonomy" id="2666138"/>
    <lineage>
        <taxon>Bacteria</taxon>
        <taxon>Bacillati</taxon>
        <taxon>Bacillota</taxon>
        <taxon>Clostridia</taxon>
        <taxon>Eubacteriales</taxon>
        <taxon>Oscillospiraceae</taxon>
        <taxon>Caproicibacterium</taxon>
    </lineage>
</organism>
<dbReference type="InterPro" id="IPR003726">
    <property type="entry name" value="HCY_dom"/>
</dbReference>